<dbReference type="PANTHER" id="PTHR14725">
    <property type="entry name" value="RIBOSOME-BINDING FACTOR A, MITOCHONDRIAL-RELATED"/>
    <property type="match status" value="1"/>
</dbReference>
<feature type="compositionally biased region" description="Basic and acidic residues" evidence="1">
    <location>
        <begin position="299"/>
        <end position="308"/>
    </location>
</feature>
<feature type="region of interest" description="Disordered" evidence="1">
    <location>
        <begin position="266"/>
        <end position="308"/>
    </location>
</feature>
<evidence type="ECO:0000256" key="1">
    <source>
        <dbReference type="SAM" id="MobiDB-lite"/>
    </source>
</evidence>
<accession>A0A267G7L4</accession>
<dbReference type="InterPro" id="IPR000238">
    <property type="entry name" value="RbfA"/>
</dbReference>
<comment type="caution">
    <text evidence="2">The sequence shown here is derived from an EMBL/GenBank/DDBJ whole genome shotgun (WGS) entry which is preliminary data.</text>
</comment>
<feature type="region of interest" description="Disordered" evidence="1">
    <location>
        <begin position="217"/>
        <end position="243"/>
    </location>
</feature>
<evidence type="ECO:0008006" key="4">
    <source>
        <dbReference type="Google" id="ProtNLM"/>
    </source>
</evidence>
<sequence length="308" mass="34708">SHYSLTSFYRHLLQSVPSACAASVVFCKALGVSGCARQLSSVKKHPWFEDHQWLERKKQRKDKSDMEKAALRNRPVNLQKEKRSIVLSSMLRNALQEVFISGCVGRCLQSVQISKVRMDINLTKVQVSWMTTGSPELDSEIDAALLSNTSEIRSQLHQRMLMSTVPPLIFSVDRTAGSGGQAAVDRLLELAKLKDRFETVEESEARLKELYKPSPVDERKLSPVKRQKTCAPKPSESDNAENFNSKNLTVYGLDREALVRKVANEQQMKQRSLRFSQSVSFDPTEDPNYPLKGIFSDSESDKLNAGDK</sequence>
<protein>
    <recommendedName>
        <fullName evidence="4">Ribosome-binding factor A</fullName>
    </recommendedName>
</protein>
<dbReference type="AlphaFoldDB" id="A0A267G7L4"/>
<dbReference type="InterPro" id="IPR015946">
    <property type="entry name" value="KH_dom-like_a/b"/>
</dbReference>
<feature type="non-terminal residue" evidence="2">
    <location>
        <position position="1"/>
    </location>
</feature>
<feature type="compositionally biased region" description="Polar residues" evidence="1">
    <location>
        <begin position="266"/>
        <end position="281"/>
    </location>
</feature>
<dbReference type="InterPro" id="IPR023799">
    <property type="entry name" value="RbfA_dom_sf"/>
</dbReference>
<dbReference type="Pfam" id="PF02033">
    <property type="entry name" value="RBFA"/>
    <property type="match status" value="1"/>
</dbReference>
<dbReference type="EMBL" id="NIVC01000501">
    <property type="protein sequence ID" value="PAA82023.1"/>
    <property type="molecule type" value="Genomic_DNA"/>
</dbReference>
<dbReference type="STRING" id="282301.A0A267G7L4"/>
<dbReference type="Gene3D" id="3.30.300.20">
    <property type="match status" value="1"/>
</dbReference>
<dbReference type="Proteomes" id="UP000215902">
    <property type="component" value="Unassembled WGS sequence"/>
</dbReference>
<dbReference type="PANTHER" id="PTHR14725:SF0">
    <property type="entry name" value="RIBOSOME-BINDING FACTOR A, MITOCHONDRIAL-RELATED"/>
    <property type="match status" value="1"/>
</dbReference>
<reference evidence="2 3" key="1">
    <citation type="submission" date="2017-06" db="EMBL/GenBank/DDBJ databases">
        <title>A platform for efficient transgenesis in Macrostomum lignano, a flatworm model organism for stem cell research.</title>
        <authorList>
            <person name="Berezikov E."/>
        </authorList>
    </citation>
    <scope>NUCLEOTIDE SEQUENCE [LARGE SCALE GENOMIC DNA]</scope>
    <source>
        <strain evidence="2">DV1</strain>
        <tissue evidence="2">Whole organism</tissue>
    </source>
</reference>
<organism evidence="2 3">
    <name type="scientific">Macrostomum lignano</name>
    <dbReference type="NCBI Taxonomy" id="282301"/>
    <lineage>
        <taxon>Eukaryota</taxon>
        <taxon>Metazoa</taxon>
        <taxon>Spiralia</taxon>
        <taxon>Lophotrochozoa</taxon>
        <taxon>Platyhelminthes</taxon>
        <taxon>Rhabditophora</taxon>
        <taxon>Macrostomorpha</taxon>
        <taxon>Macrostomida</taxon>
        <taxon>Macrostomidae</taxon>
        <taxon>Macrostomum</taxon>
    </lineage>
</organism>
<proteinExistence type="predicted"/>
<evidence type="ECO:0000313" key="3">
    <source>
        <dbReference type="Proteomes" id="UP000215902"/>
    </source>
</evidence>
<dbReference type="GO" id="GO:0006364">
    <property type="term" value="P:rRNA processing"/>
    <property type="evidence" value="ECO:0007669"/>
    <property type="project" value="InterPro"/>
</dbReference>
<dbReference type="InterPro" id="IPR039212">
    <property type="entry name" value="RBFA_mitochondrial"/>
</dbReference>
<gene>
    <name evidence="2" type="ORF">BOX15_Mlig018635g4</name>
</gene>
<dbReference type="SUPFAM" id="SSF89919">
    <property type="entry name" value="Ribosome-binding factor A, RbfA"/>
    <property type="match status" value="1"/>
</dbReference>
<keyword evidence="3" id="KW-1185">Reference proteome</keyword>
<name>A0A267G7L4_9PLAT</name>
<evidence type="ECO:0000313" key="2">
    <source>
        <dbReference type="EMBL" id="PAA82023.1"/>
    </source>
</evidence>